<dbReference type="InterPro" id="IPR002821">
    <property type="entry name" value="Hydantoinase_A"/>
</dbReference>
<dbReference type="InterPro" id="IPR043129">
    <property type="entry name" value="ATPase_NBD"/>
</dbReference>
<evidence type="ECO:0000259" key="1">
    <source>
        <dbReference type="Pfam" id="PF01968"/>
    </source>
</evidence>
<dbReference type="GO" id="GO:0006749">
    <property type="term" value="P:glutathione metabolic process"/>
    <property type="evidence" value="ECO:0007669"/>
    <property type="project" value="TreeGrafter"/>
</dbReference>
<evidence type="ECO:0000313" key="3">
    <source>
        <dbReference type="EMBL" id="HIU64009.1"/>
    </source>
</evidence>
<dbReference type="InterPro" id="IPR045079">
    <property type="entry name" value="Oxoprolinase-like"/>
</dbReference>
<sequence>MDKTDEVALMFLGVDVGGTFTDAVVVDNKRILKQVKVKTNSENVLQGILTALDRILENCELDLLERVVVSSTVVTNALIVGDTEEVFLAVMPGTGMDITNSFPVAPFIVEGYVNHHGKVTKNVELNYLAAQAQAKGKRVAAISGKFSVRNQSNEVALRQELSELDFEQFFLGSEMSGELNFVRRTNSAYFSAAIYQKYAHFIHQIVTSIRSRGINVPIHILKADGGTMPIEVALQHPVEAIFTGPAASVLGIEALSLPEGQAISLDVGGTTTDIAFWENGRPLLANKGARINGFPTTVRAYHMRSVPIGGDSLLQRQGDAYLVGPKRVDVAAALGGNKATLGDALIVLSVVSFGDIEKAKNALIKLCYDGEDHLVVAMRFVEVAVSVLEQTIKEMIQEWEVKPVYTVNDMISGTSFRPEILVGVGGGATGLVQRLALKMNLPVSVPPGAMVANAVGAALARPTLIGTLRADSQEGYYIIPEGGIREDLSCQATRSELEDILRSWLLSEAQRWHLPVAGVEVIACEEFTTIQNYYSIGKIVYLKMQLAPGIIYGVQGQEVSF</sequence>
<evidence type="ECO:0000313" key="4">
    <source>
        <dbReference type="Proteomes" id="UP000824099"/>
    </source>
</evidence>
<comment type="caution">
    <text evidence="3">The sequence shown here is derived from an EMBL/GenBank/DDBJ whole genome shotgun (WGS) entry which is preliminary data.</text>
</comment>
<dbReference type="Gene3D" id="3.30.420.40">
    <property type="match status" value="1"/>
</dbReference>
<dbReference type="Pfam" id="PF05378">
    <property type="entry name" value="Hydant_A_N"/>
    <property type="match status" value="1"/>
</dbReference>
<evidence type="ECO:0000259" key="2">
    <source>
        <dbReference type="Pfam" id="PF05378"/>
    </source>
</evidence>
<proteinExistence type="predicted"/>
<reference evidence="3" key="1">
    <citation type="submission" date="2020-10" db="EMBL/GenBank/DDBJ databases">
        <authorList>
            <person name="Gilroy R."/>
        </authorList>
    </citation>
    <scope>NUCLEOTIDE SEQUENCE</scope>
    <source>
        <strain evidence="3">CHK160-1198</strain>
    </source>
</reference>
<accession>A0A9D1SKN9</accession>
<dbReference type="Proteomes" id="UP000824099">
    <property type="component" value="Unassembled WGS sequence"/>
</dbReference>
<feature type="domain" description="Hydantoinase/oxoprolinase N-terminal" evidence="2">
    <location>
        <begin position="12"/>
        <end position="162"/>
    </location>
</feature>
<dbReference type="EMBL" id="DVNI01000041">
    <property type="protein sequence ID" value="HIU64009.1"/>
    <property type="molecule type" value="Genomic_DNA"/>
</dbReference>
<feature type="domain" description="Hydantoinase A/oxoprolinase" evidence="1">
    <location>
        <begin position="184"/>
        <end position="462"/>
    </location>
</feature>
<organism evidence="3 4">
    <name type="scientific">Candidatus Avacidaminococcus intestinavium</name>
    <dbReference type="NCBI Taxonomy" id="2840684"/>
    <lineage>
        <taxon>Bacteria</taxon>
        <taxon>Bacillati</taxon>
        <taxon>Bacillota</taxon>
        <taxon>Negativicutes</taxon>
        <taxon>Acidaminococcales</taxon>
        <taxon>Acidaminococcaceae</taxon>
        <taxon>Acidaminococcaceae incertae sedis</taxon>
        <taxon>Candidatus Avacidaminococcus</taxon>
    </lineage>
</organism>
<dbReference type="Pfam" id="PF01968">
    <property type="entry name" value="Hydantoinase_A"/>
    <property type="match status" value="1"/>
</dbReference>
<dbReference type="GO" id="GO:0017168">
    <property type="term" value="F:5-oxoprolinase (ATP-hydrolyzing) activity"/>
    <property type="evidence" value="ECO:0007669"/>
    <property type="project" value="TreeGrafter"/>
</dbReference>
<reference evidence="3" key="2">
    <citation type="journal article" date="2021" name="PeerJ">
        <title>Extensive microbial diversity within the chicken gut microbiome revealed by metagenomics and culture.</title>
        <authorList>
            <person name="Gilroy R."/>
            <person name="Ravi A."/>
            <person name="Getino M."/>
            <person name="Pursley I."/>
            <person name="Horton D.L."/>
            <person name="Alikhan N.F."/>
            <person name="Baker D."/>
            <person name="Gharbi K."/>
            <person name="Hall N."/>
            <person name="Watson M."/>
            <person name="Adriaenssens E.M."/>
            <person name="Foster-Nyarko E."/>
            <person name="Jarju S."/>
            <person name="Secka A."/>
            <person name="Antonio M."/>
            <person name="Oren A."/>
            <person name="Chaudhuri R.R."/>
            <person name="La Ragione R."/>
            <person name="Hildebrand F."/>
            <person name="Pallen M.J."/>
        </authorList>
    </citation>
    <scope>NUCLEOTIDE SEQUENCE</scope>
    <source>
        <strain evidence="3">CHK160-1198</strain>
    </source>
</reference>
<dbReference type="SUPFAM" id="SSF53067">
    <property type="entry name" value="Actin-like ATPase domain"/>
    <property type="match status" value="1"/>
</dbReference>
<name>A0A9D1SKN9_9FIRM</name>
<protein>
    <submittedName>
        <fullName evidence="3">Hydantoinase/oxoprolinase family protein</fullName>
    </submittedName>
</protein>
<dbReference type="GO" id="GO:0005829">
    <property type="term" value="C:cytosol"/>
    <property type="evidence" value="ECO:0007669"/>
    <property type="project" value="TreeGrafter"/>
</dbReference>
<dbReference type="AlphaFoldDB" id="A0A9D1SKN9"/>
<dbReference type="PANTHER" id="PTHR11365">
    <property type="entry name" value="5-OXOPROLINASE RELATED"/>
    <property type="match status" value="1"/>
</dbReference>
<dbReference type="PANTHER" id="PTHR11365:SF2">
    <property type="entry name" value="5-OXOPROLINASE"/>
    <property type="match status" value="1"/>
</dbReference>
<dbReference type="InterPro" id="IPR008040">
    <property type="entry name" value="Hydant_A_N"/>
</dbReference>
<gene>
    <name evidence="3" type="ORF">IAB06_03070</name>
</gene>